<dbReference type="EMBL" id="BEXB01000012">
    <property type="protein sequence ID" value="GAY76227.1"/>
    <property type="molecule type" value="Genomic_DNA"/>
</dbReference>
<comment type="caution">
    <text evidence="1">The sequence shown here is derived from an EMBL/GenBank/DDBJ whole genome shotgun (WGS) entry which is preliminary data.</text>
</comment>
<sequence>MNIAHYLDFRDKFLKIVVDDLLENQKKTKKNGNLFREFDQKFNVQLREKILDLLAG</sequence>
<evidence type="ECO:0000313" key="1">
    <source>
        <dbReference type="EMBL" id="GAY76227.1"/>
    </source>
</evidence>
<name>A0A4Y1ZAY9_9BACL</name>
<gene>
    <name evidence="1" type="ORF">NBRC111894_1781</name>
</gene>
<accession>A0A4Y1ZAY9</accession>
<organism evidence="1 2">
    <name type="scientific">Sporolactobacillus inulinus</name>
    <dbReference type="NCBI Taxonomy" id="2078"/>
    <lineage>
        <taxon>Bacteria</taxon>
        <taxon>Bacillati</taxon>
        <taxon>Bacillota</taxon>
        <taxon>Bacilli</taxon>
        <taxon>Bacillales</taxon>
        <taxon>Sporolactobacillaceae</taxon>
        <taxon>Sporolactobacillus</taxon>
    </lineage>
</organism>
<protein>
    <submittedName>
        <fullName evidence="1">Uncharacterized protein</fullName>
    </submittedName>
</protein>
<proteinExistence type="predicted"/>
<dbReference type="Proteomes" id="UP000319716">
    <property type="component" value="Unassembled WGS sequence"/>
</dbReference>
<evidence type="ECO:0000313" key="2">
    <source>
        <dbReference type="Proteomes" id="UP000319716"/>
    </source>
</evidence>
<dbReference type="AlphaFoldDB" id="A0A4Y1ZAY9"/>
<reference evidence="1 2" key="1">
    <citation type="submission" date="2017-11" db="EMBL/GenBank/DDBJ databases">
        <title>Draft Genome Sequence of Sporolactobacillus inulinus NBRC 111894 Isolated from Koso, a Japanese Sugar-Vegetable Fermented Beverage.</title>
        <authorList>
            <person name="Chiou T.Y."/>
            <person name="Oshima K."/>
            <person name="Suda W."/>
            <person name="Hattori M."/>
            <person name="Takahashi T."/>
        </authorList>
    </citation>
    <scope>NUCLEOTIDE SEQUENCE [LARGE SCALE GENOMIC DNA]</scope>
    <source>
        <strain evidence="1 2">NBRC111894</strain>
    </source>
</reference>